<feature type="binding site" evidence="8">
    <location>
        <position position="68"/>
    </location>
    <ligand>
        <name>substrate</name>
    </ligand>
</feature>
<keyword evidence="2 8" id="KW-0949">S-adenosyl-L-methionine</keyword>
<dbReference type="UniPathway" id="UPA00391"/>
<evidence type="ECO:0000256" key="8">
    <source>
        <dbReference type="HAMAP-Rule" id="MF_00917"/>
    </source>
</evidence>
<comment type="cofactor">
    <cofactor evidence="8">
        <name>Mg(2+)</name>
        <dbReference type="ChEBI" id="CHEBI:18420"/>
    </cofactor>
</comment>
<dbReference type="GO" id="GO:1904047">
    <property type="term" value="F:S-adenosyl-L-methionine binding"/>
    <property type="evidence" value="ECO:0007669"/>
    <property type="project" value="UniProtKB-UniRule"/>
</dbReference>
<comment type="subunit">
    <text evidence="8">Homodimer.</text>
</comment>
<evidence type="ECO:0000313" key="10">
    <source>
        <dbReference type="EMBL" id="RXE56689.1"/>
    </source>
</evidence>
<evidence type="ECO:0000313" key="11">
    <source>
        <dbReference type="Proteomes" id="UP000290932"/>
    </source>
</evidence>
<dbReference type="GO" id="GO:0000287">
    <property type="term" value="F:magnesium ion binding"/>
    <property type="evidence" value="ECO:0007669"/>
    <property type="project" value="UniProtKB-UniRule"/>
</dbReference>
<dbReference type="Gene3D" id="3.20.20.70">
    <property type="entry name" value="Aldolase class I"/>
    <property type="match status" value="1"/>
</dbReference>
<comment type="similarity">
    <text evidence="8">Belongs to the radical SAM superfamily. 7-carboxy-7-deazaguanine synthase family.</text>
</comment>
<organism evidence="10 11">
    <name type="scientific">Methanoculleus taiwanensis</name>
    <dbReference type="NCBI Taxonomy" id="1550565"/>
    <lineage>
        <taxon>Archaea</taxon>
        <taxon>Methanobacteriati</taxon>
        <taxon>Methanobacteriota</taxon>
        <taxon>Stenosarchaea group</taxon>
        <taxon>Methanomicrobia</taxon>
        <taxon>Methanomicrobiales</taxon>
        <taxon>Methanomicrobiaceae</taxon>
        <taxon>Methanoculleus</taxon>
    </lineage>
</organism>
<dbReference type="InterPro" id="IPR007197">
    <property type="entry name" value="rSAM"/>
</dbReference>
<dbReference type="SFLD" id="SFLDS00029">
    <property type="entry name" value="Radical_SAM"/>
    <property type="match status" value="1"/>
</dbReference>
<dbReference type="EMBL" id="LHQS01000001">
    <property type="protein sequence ID" value="RXE56689.1"/>
    <property type="molecule type" value="Genomic_DNA"/>
</dbReference>
<gene>
    <name evidence="8" type="primary">queE</name>
    <name evidence="10" type="ORF">ABH15_00440</name>
</gene>
<dbReference type="PIRSF" id="PIRSF000370">
    <property type="entry name" value="QueE"/>
    <property type="match status" value="1"/>
</dbReference>
<comment type="cofactor">
    <cofactor evidence="8">
        <name>S-adenosyl-L-methionine</name>
        <dbReference type="ChEBI" id="CHEBI:59789"/>
    </cofactor>
    <text evidence="8">Binds 1 S-adenosyl-L-methionine per subunit.</text>
</comment>
<sequence length="202" mass="22671">MRVIELFKSLQGEGKRQGAPCIFIRLAGCNLRCSWCDTAYAWAEGEEMSTGEILDLVWRLCGTRICITGGEPLLQRAPLLELLEKFDVHGYSVEIETNGTLDFRDMQQYASICMDVKCPSSGETSNLDLLKDITPRDSVKFVVADLDDCRYAQAVISHYDIRGEIFISPVAGSDYLAVAQYILDQNLPVRFQLQLHKIIGVK</sequence>
<evidence type="ECO:0000256" key="6">
    <source>
        <dbReference type="ARBA" id="ARBA00023014"/>
    </source>
</evidence>
<keyword evidence="11" id="KW-1185">Reference proteome</keyword>
<dbReference type="InterPro" id="IPR024924">
    <property type="entry name" value="7-CO-7-deazaguanine_synth-like"/>
</dbReference>
<dbReference type="Pfam" id="PF04055">
    <property type="entry name" value="Radical_SAM"/>
    <property type="match status" value="1"/>
</dbReference>
<evidence type="ECO:0000259" key="9">
    <source>
        <dbReference type="PROSITE" id="PS51918"/>
    </source>
</evidence>
<feature type="binding site" evidence="8">
    <location>
        <position position="29"/>
    </location>
    <ligand>
        <name>[4Fe-4S] cluster</name>
        <dbReference type="ChEBI" id="CHEBI:49883"/>
        <note>4Fe-4S-S-AdoMet</note>
    </ligand>
</feature>
<dbReference type="InterPro" id="IPR013785">
    <property type="entry name" value="Aldolase_TIM"/>
</dbReference>
<dbReference type="PANTHER" id="PTHR42836">
    <property type="entry name" value="7-CARBOXY-7-DEAZAGUANINE SYNTHASE"/>
    <property type="match status" value="1"/>
</dbReference>
<dbReference type="PROSITE" id="PS51918">
    <property type="entry name" value="RADICAL_SAM"/>
    <property type="match status" value="1"/>
</dbReference>
<keyword evidence="5 8" id="KW-0408">Iron</keyword>
<accession>A0A498H178</accession>
<evidence type="ECO:0000256" key="1">
    <source>
        <dbReference type="ARBA" id="ARBA00022485"/>
    </source>
</evidence>
<dbReference type="RefSeq" id="WP_128692402.1">
    <property type="nucleotide sequence ID" value="NZ_LHQS01000001.1"/>
</dbReference>
<name>A0A498H178_9EURY</name>
<feature type="binding site" evidence="8">
    <location>
        <position position="33"/>
    </location>
    <ligand>
        <name>[4Fe-4S] cluster</name>
        <dbReference type="ChEBI" id="CHEBI:49883"/>
        <note>4Fe-4S-S-AdoMet</note>
    </ligand>
</feature>
<feature type="binding site" evidence="8">
    <location>
        <position position="36"/>
    </location>
    <ligand>
        <name>[4Fe-4S] cluster</name>
        <dbReference type="ChEBI" id="CHEBI:49883"/>
        <note>4Fe-4S-S-AdoMet</note>
    </ligand>
</feature>
<dbReference type="PANTHER" id="PTHR42836:SF1">
    <property type="entry name" value="7-CARBOXY-7-DEAZAGUANINE SYNTHASE"/>
    <property type="match status" value="1"/>
</dbReference>
<proteinExistence type="inferred from homology"/>
<evidence type="ECO:0000256" key="7">
    <source>
        <dbReference type="ARBA" id="ARBA00023239"/>
    </source>
</evidence>
<evidence type="ECO:0000256" key="4">
    <source>
        <dbReference type="ARBA" id="ARBA00022842"/>
    </source>
</evidence>
<evidence type="ECO:0000256" key="5">
    <source>
        <dbReference type="ARBA" id="ARBA00023004"/>
    </source>
</evidence>
<dbReference type="CDD" id="cd01335">
    <property type="entry name" value="Radical_SAM"/>
    <property type="match status" value="1"/>
</dbReference>
<evidence type="ECO:0000256" key="3">
    <source>
        <dbReference type="ARBA" id="ARBA00022723"/>
    </source>
</evidence>
<dbReference type="SUPFAM" id="SSF102114">
    <property type="entry name" value="Radical SAM enzymes"/>
    <property type="match status" value="1"/>
</dbReference>
<feature type="binding site" evidence="8">
    <location>
        <position position="25"/>
    </location>
    <ligand>
        <name>substrate</name>
    </ligand>
</feature>
<keyword evidence="1 8" id="KW-0004">4Fe-4S</keyword>
<dbReference type="OrthoDB" id="7980at2157"/>
<evidence type="ECO:0000256" key="2">
    <source>
        <dbReference type="ARBA" id="ARBA00022691"/>
    </source>
</evidence>
<comment type="pathway">
    <text evidence="8">Purine metabolism; 7-cyano-7-deazaguanine biosynthesis.</text>
</comment>
<feature type="binding site" evidence="8">
    <location>
        <begin position="35"/>
        <end position="37"/>
    </location>
    <ligand>
        <name>S-adenosyl-L-methionine</name>
        <dbReference type="ChEBI" id="CHEBI:59789"/>
    </ligand>
</feature>
<dbReference type="GO" id="GO:0051539">
    <property type="term" value="F:4 iron, 4 sulfur cluster binding"/>
    <property type="evidence" value="ECO:0007669"/>
    <property type="project" value="UniProtKB-UniRule"/>
</dbReference>
<keyword evidence="3 8" id="KW-0479">Metal-binding</keyword>
<comment type="caution">
    <text evidence="10">The sequence shown here is derived from an EMBL/GenBank/DDBJ whole genome shotgun (WGS) entry which is preliminary data.</text>
</comment>
<keyword evidence="4 8" id="KW-0460">Magnesium</keyword>
<dbReference type="AlphaFoldDB" id="A0A498H178"/>
<comment type="catalytic activity">
    <reaction evidence="8">
        <text>6-carboxy-5,6,7,8-tetrahydropterin + H(+) = 7-carboxy-7-carbaguanine + NH4(+)</text>
        <dbReference type="Rhea" id="RHEA:27974"/>
        <dbReference type="ChEBI" id="CHEBI:15378"/>
        <dbReference type="ChEBI" id="CHEBI:28938"/>
        <dbReference type="ChEBI" id="CHEBI:61032"/>
        <dbReference type="ChEBI" id="CHEBI:61036"/>
        <dbReference type="EC" id="4.3.99.3"/>
    </reaction>
</comment>
<comment type="caution">
    <text evidence="8">Lacks conserved residue(s) required for the propagation of feature annotation.</text>
</comment>
<keyword evidence="7 8" id="KW-0456">Lyase</keyword>
<dbReference type="GO" id="GO:0016840">
    <property type="term" value="F:carbon-nitrogen lyase activity"/>
    <property type="evidence" value="ECO:0007669"/>
    <property type="project" value="UniProtKB-UniRule"/>
</dbReference>
<feature type="binding site" evidence="8">
    <location>
        <position position="38"/>
    </location>
    <ligand>
        <name>Mg(2+)</name>
        <dbReference type="ChEBI" id="CHEBI:18420"/>
    </ligand>
</feature>
<dbReference type="EC" id="4.3.99.3" evidence="8"/>
<keyword evidence="6 8" id="KW-0411">Iron-sulfur</keyword>
<dbReference type="InterPro" id="IPR058240">
    <property type="entry name" value="rSAM_sf"/>
</dbReference>
<comment type="function">
    <text evidence="8">Catalyzes the complex heterocyclic radical-mediated conversion of 6-carboxy-5,6,7,8-tetrahydropterin (CPH4) to 7-carboxy-7-deazaguanine (CDG), a step common to the biosynthetic pathways of all 7-deazapurine-containing compounds.</text>
</comment>
<feature type="domain" description="Radical SAM core" evidence="9">
    <location>
        <begin position="16"/>
        <end position="202"/>
    </location>
</feature>
<dbReference type="Proteomes" id="UP000290932">
    <property type="component" value="Unassembled WGS sequence"/>
</dbReference>
<feature type="binding site" evidence="8">
    <location>
        <begin position="10"/>
        <end position="12"/>
    </location>
    <ligand>
        <name>substrate</name>
    </ligand>
</feature>
<reference evidence="10 11" key="1">
    <citation type="journal article" date="2015" name="Int. J. Syst. Evol. Microbiol.">
        <title>Methanoculleus taiwanensis sp. nov., a methanogen isolated from deep marine sediment at the deformation front area near Taiwan.</title>
        <authorList>
            <person name="Weng C.Y."/>
            <person name="Chen S.C."/>
            <person name="Lai M.C."/>
            <person name="Wu S.Y."/>
            <person name="Lin S."/>
            <person name="Yang T.F."/>
            <person name="Chen P.C."/>
        </authorList>
    </citation>
    <scope>NUCLEOTIDE SEQUENCE [LARGE SCALE GENOMIC DNA]</scope>
    <source>
        <strain evidence="10 11">CYW4</strain>
    </source>
</reference>
<protein>
    <recommendedName>
        <fullName evidence="8">7-carboxy-7-deazaguanine synthase</fullName>
        <shortName evidence="8">CDG synthase</shortName>
        <ecNumber evidence="8">4.3.99.3</ecNumber>
    </recommendedName>
    <alternativeName>
        <fullName evidence="8">Archaeosine biosynthesis protein QueE</fullName>
    </alternativeName>
</protein>
<comment type="cofactor">
    <cofactor evidence="8">
        <name>[4Fe-4S] cluster</name>
        <dbReference type="ChEBI" id="CHEBI:49883"/>
    </cofactor>
    <text evidence="8">Binds 1 [4Fe-4S] cluster. The cluster is coordinated with 3 cysteines and an exchangeable S-adenosyl-L-methionine.</text>
</comment>
<dbReference type="HAMAP" id="MF_00917">
    <property type="entry name" value="QueE"/>
    <property type="match status" value="1"/>
</dbReference>
<feature type="binding site" evidence="8">
    <location>
        <position position="70"/>
    </location>
    <ligand>
        <name>S-adenosyl-L-methionine</name>
        <dbReference type="ChEBI" id="CHEBI:59789"/>
    </ligand>
</feature>